<protein>
    <recommendedName>
        <fullName evidence="2">DUF7769 domain-containing protein</fullName>
    </recommendedName>
</protein>
<organism evidence="3 4">
    <name type="scientific">Hordeum vulgare subsp. vulgare</name>
    <name type="common">Domesticated barley</name>
    <dbReference type="NCBI Taxonomy" id="112509"/>
    <lineage>
        <taxon>Eukaryota</taxon>
        <taxon>Viridiplantae</taxon>
        <taxon>Streptophyta</taxon>
        <taxon>Embryophyta</taxon>
        <taxon>Tracheophyta</taxon>
        <taxon>Spermatophyta</taxon>
        <taxon>Magnoliopsida</taxon>
        <taxon>Liliopsida</taxon>
        <taxon>Poales</taxon>
        <taxon>Poaceae</taxon>
        <taxon>BOP clade</taxon>
        <taxon>Pooideae</taxon>
        <taxon>Triticodae</taxon>
        <taxon>Triticeae</taxon>
        <taxon>Hordeinae</taxon>
        <taxon>Hordeum</taxon>
    </lineage>
</organism>
<evidence type="ECO:0000256" key="1">
    <source>
        <dbReference type="SAM" id="MobiDB-lite"/>
    </source>
</evidence>
<dbReference type="PANTHER" id="PTHR47169:SF2">
    <property type="entry name" value="OS01G0541250 PROTEIN"/>
    <property type="match status" value="1"/>
</dbReference>
<gene>
    <name evidence="3" type="primary">LOC123450204</name>
</gene>
<dbReference type="InterPro" id="IPR056671">
    <property type="entry name" value="DUF7769"/>
</dbReference>
<dbReference type="AlphaFoldDB" id="A0A8I6Y4M0"/>
<sequence>MDQTVDHTHTHTLAMAIDLNLAAPDEGEEEDGRLPDLNWQPVDLNWQPVQEEDEAALGEQAVQEEDGAALGEQAVQEEDGAALHEELQPEHHFDLNMDPEDEHEPDVAHGEEDLHEPDESDDELEDQGGVFQSMEEEVQAMNEALQNLQVDEDDYGVYAGDIDIQFEEEELDDSAPEEDMDVEQEQQDNEQVHDDDKYKNLTDLQRAGIYEELLARSVNRKLKKTTTREVANMFHVSVHKVRRVWRRVKECLRQGVPVDVRSRKPKKCGRKRIVVDLSMVAEIPRSQRRTIRSLARALGVKKTTLHRMFTDGLLDRHSSSLKPYLKEANKKARLQFCLSMFDQQSLQNRPTFRDMRNIIHIDEKWFNTTQKTMKFYKLPSKQDPHRTVQNKNSIGKIMFLVAIARPRYNAEGICIFDGKIGIWPFIKKEPAPRKSDYRPRGTLITKTISVNREISRQFLIQKVLPAIQAVWPQELAGETIWIQQDNAPSHVPSNDPGFLNAVAQTGLDIRLMQQPSNSLDMNILDLGLFSSLQSMSDRLVSNNLDELINNVQHEYDAYDADKINRIFLTLQSCLIEVMKRGGSNDYKIPHMYKDGLERAGNLPDVLDCDRELYESVTQALAE</sequence>
<dbReference type="InterPro" id="IPR036397">
    <property type="entry name" value="RNaseH_sf"/>
</dbReference>
<feature type="region of interest" description="Disordered" evidence="1">
    <location>
        <begin position="171"/>
        <end position="195"/>
    </location>
</feature>
<dbReference type="Gene3D" id="3.30.420.10">
    <property type="entry name" value="Ribonuclease H-like superfamily/Ribonuclease H"/>
    <property type="match status" value="1"/>
</dbReference>
<reference evidence="3" key="2">
    <citation type="submission" date="2020-10" db="EMBL/GenBank/DDBJ databases">
        <authorList>
            <person name="Scholz U."/>
            <person name="Mascher M."/>
            <person name="Fiebig A."/>
        </authorList>
    </citation>
    <scope>NUCLEOTIDE SEQUENCE [LARGE SCALE GENOMIC DNA]</scope>
    <source>
        <strain evidence="3">cv. Morex</strain>
    </source>
</reference>
<feature type="compositionally biased region" description="Acidic residues" evidence="1">
    <location>
        <begin position="171"/>
        <end position="188"/>
    </location>
</feature>
<reference evidence="3" key="3">
    <citation type="submission" date="2022-01" db="UniProtKB">
        <authorList>
            <consortium name="EnsemblPlants"/>
        </authorList>
    </citation>
    <scope>IDENTIFICATION</scope>
    <source>
        <strain evidence="3">subsp. vulgare</strain>
    </source>
</reference>
<accession>A0A8I6Y4M0</accession>
<proteinExistence type="predicted"/>
<dbReference type="OrthoDB" id="683303at2759"/>
<name>A0A8I6Y4M0_HORVV</name>
<dbReference type="RefSeq" id="XP_044983509.1">
    <property type="nucleotide sequence ID" value="XM_045127574.1"/>
</dbReference>
<keyword evidence="4" id="KW-1185">Reference proteome</keyword>
<evidence type="ECO:0000259" key="2">
    <source>
        <dbReference type="Pfam" id="PF24964"/>
    </source>
</evidence>
<evidence type="ECO:0000313" key="4">
    <source>
        <dbReference type="Proteomes" id="UP000011116"/>
    </source>
</evidence>
<dbReference type="PANTHER" id="PTHR47169">
    <property type="entry name" value="OS01G0541250 PROTEIN"/>
    <property type="match status" value="1"/>
</dbReference>
<dbReference type="GeneID" id="123450204"/>
<dbReference type="Pfam" id="PF24964">
    <property type="entry name" value="DUF7769"/>
    <property type="match status" value="1"/>
</dbReference>
<dbReference type="Gramene" id="HORVU.MOREX.r3.4HG0337910.1">
    <property type="protein sequence ID" value="HORVU.MOREX.r3.4HG0337910.1"/>
    <property type="gene ID" value="HORVU.MOREX.r3.4HG0337910"/>
</dbReference>
<dbReference type="GO" id="GO:0003676">
    <property type="term" value="F:nucleic acid binding"/>
    <property type="evidence" value="ECO:0007669"/>
    <property type="project" value="InterPro"/>
</dbReference>
<feature type="region of interest" description="Disordered" evidence="1">
    <location>
        <begin position="94"/>
        <end position="126"/>
    </location>
</feature>
<reference evidence="4" key="1">
    <citation type="journal article" date="2012" name="Nature">
        <title>A physical, genetic and functional sequence assembly of the barley genome.</title>
        <authorList>
            <consortium name="The International Barley Genome Sequencing Consortium"/>
            <person name="Mayer K.F."/>
            <person name="Waugh R."/>
            <person name="Brown J.W."/>
            <person name="Schulman A."/>
            <person name="Langridge P."/>
            <person name="Platzer M."/>
            <person name="Fincher G.B."/>
            <person name="Muehlbauer G.J."/>
            <person name="Sato K."/>
            <person name="Close T.J."/>
            <person name="Wise R.P."/>
            <person name="Stein N."/>
        </authorList>
    </citation>
    <scope>NUCLEOTIDE SEQUENCE [LARGE SCALE GENOMIC DNA]</scope>
    <source>
        <strain evidence="4">cv. Morex</strain>
    </source>
</reference>
<feature type="compositionally biased region" description="Acidic residues" evidence="1">
    <location>
        <begin position="113"/>
        <end position="126"/>
    </location>
</feature>
<feature type="domain" description="DUF7769" evidence="2">
    <location>
        <begin position="201"/>
        <end position="255"/>
    </location>
</feature>
<evidence type="ECO:0000313" key="3">
    <source>
        <dbReference type="EnsemblPlants" id="HORVU.MOREX.r3.4HG0337910.1"/>
    </source>
</evidence>
<dbReference type="EnsemblPlants" id="HORVU.MOREX.r3.4HG0337910.1">
    <property type="protein sequence ID" value="HORVU.MOREX.r3.4HG0337910.1"/>
    <property type="gene ID" value="HORVU.MOREX.r3.4HG0337910"/>
</dbReference>
<dbReference type="KEGG" id="hvg:123450204"/>
<dbReference type="Proteomes" id="UP000011116">
    <property type="component" value="Chromosome 4H"/>
</dbReference>